<sequence>MSRETPSWTPFTALRPASPRRLGRRGGVRGHQLVEAFHNDGWWRGVVSEVVKGKRGVFRVSFPSSREEFEFKGKELRELREWVKGNWVAVKDQEVEEKNVMFDVGSRIEVSRDKENYGASWYVGTVLKVIGAGFFLVEYENLRIDSSGSNGMPLKEIVDLQYIRPSPPPQTVFDNFVDILEEVEAFRKGGWVAGVVSKLLCGSRYVFKPKHWEEEIELDWTAIRPHFDWTNGRWVRISREKSSKRPSSGETRTYNLHETRTYSRRQKSRFVELSNLPISMPTFSDNGGEVAGRSAVLDLKAKKPGEPTAEGGIETSQTFKKLRKGPEEHLKAKKSKEPTVEGGIETSQTCKKVKEGIMPEEHLKVIDETKSVAHRCIERSRTRKHSTLSIAMLSRINRYKTTERIAAMHLKDKKIKGSSFKERIKSSQPCNNPKKGKSSEERMRSVDSILKNCCTKTKRVVGKRSSAGPTPGDTEIPSHWKIGKKSMELIHEQDISKMSGWGSHKARHVKTKNTKMERNTKMKRDELVLQSADCKRKTPDVIDVEQQDKMKKRRVGRPPKKKITSKKGMGSTQPEEGEEIVGREDRREFVELSKNCPLSANREGKKSANDTNICLYNMQEDIMEHSPESHQLDSSNVVANLLKDSTTQDLSKLKSFNSRIAECDAEEPRQAFPFDEDDVHNHDDLIPNGSKEAVEMERSLADHTPDGLSLLKEYNACDQTSNACDQTSNACDQTSLSEKVSGEMDVRTPADHSPNASSLSREEHVPDHGDFTSSESLMEKIVIEMEKTSNDPAHLREDIHFHDHLTSSGLPSEKAITEAEGRLDVYPICSMSPHSSVALPFVKESAMWETVESMEVFHTTPQQPHFHPLKQYEVEYREGMAIGLMVTFANLVSSIQKLRITDSEDIFEEKLKVLISLESHGFNIQFARSCLEKLLQIRSNVSHSQGKKVSLKEKILEAEDEKDQLEEFIAAHDKIILDLEENLYRYKERRSSMISGRNKKDSEIVQLKMNLQATEEAFSSAEENFNAVARSMVNVT</sequence>
<dbReference type="PANTHER" id="PTHR31917">
    <property type="entry name" value="AGENET DOMAIN-CONTAINING PROTEIN-RELATED"/>
    <property type="match status" value="1"/>
</dbReference>
<feature type="region of interest" description="Disordered" evidence="4">
    <location>
        <begin position="323"/>
        <end position="344"/>
    </location>
</feature>
<feature type="compositionally biased region" description="Basic and acidic residues" evidence="4">
    <location>
        <begin position="324"/>
        <end position="339"/>
    </location>
</feature>
<feature type="compositionally biased region" description="Polar residues" evidence="4">
    <location>
        <begin position="1"/>
        <end position="10"/>
    </location>
</feature>
<evidence type="ECO:0000256" key="3">
    <source>
        <dbReference type="SAM" id="Coils"/>
    </source>
</evidence>
<keyword evidence="2" id="KW-0341">Growth regulation</keyword>
<feature type="compositionally biased region" description="Polar residues" evidence="4">
    <location>
        <begin position="723"/>
        <end position="738"/>
    </location>
</feature>
<feature type="domain" description="Agenet" evidence="5">
    <location>
        <begin position="26"/>
        <end position="84"/>
    </location>
</feature>
<name>A0A5P1E828_ASPOF</name>
<evidence type="ECO:0000313" key="6">
    <source>
        <dbReference type="EMBL" id="ONK57086.1"/>
    </source>
</evidence>
<dbReference type="InterPro" id="IPR008395">
    <property type="entry name" value="Agenet-like_dom"/>
</dbReference>
<evidence type="ECO:0000256" key="1">
    <source>
        <dbReference type="ARBA" id="ARBA00022448"/>
    </source>
</evidence>
<dbReference type="AlphaFoldDB" id="A0A5P1E828"/>
<feature type="region of interest" description="Disordered" evidence="4">
    <location>
        <begin position="417"/>
        <end position="444"/>
    </location>
</feature>
<dbReference type="PANTHER" id="PTHR31917:SF147">
    <property type="entry name" value="AGENET DOMAIN-CONTAINING PROTEIN"/>
    <property type="match status" value="1"/>
</dbReference>
<dbReference type="InterPro" id="IPR014002">
    <property type="entry name" value="Agenet_dom_plant"/>
</dbReference>
<feature type="domain" description="Agenet" evidence="5">
    <location>
        <begin position="177"/>
        <end position="231"/>
    </location>
</feature>
<keyword evidence="7" id="KW-1185">Reference proteome</keyword>
<dbReference type="OMA" id="WNPATIL"/>
<proteinExistence type="predicted"/>
<gene>
    <name evidence="6" type="ORF">A4U43_C10F16470</name>
</gene>
<reference evidence="7" key="1">
    <citation type="journal article" date="2017" name="Nat. Commun.">
        <title>The asparagus genome sheds light on the origin and evolution of a young Y chromosome.</title>
        <authorList>
            <person name="Harkess A."/>
            <person name="Zhou J."/>
            <person name="Xu C."/>
            <person name="Bowers J.E."/>
            <person name="Van der Hulst R."/>
            <person name="Ayyampalayam S."/>
            <person name="Mercati F."/>
            <person name="Riccardi P."/>
            <person name="McKain M.R."/>
            <person name="Kakrana A."/>
            <person name="Tang H."/>
            <person name="Ray J."/>
            <person name="Groenendijk J."/>
            <person name="Arikit S."/>
            <person name="Mathioni S.M."/>
            <person name="Nakano M."/>
            <person name="Shan H."/>
            <person name="Telgmann-Rauber A."/>
            <person name="Kanno A."/>
            <person name="Yue Z."/>
            <person name="Chen H."/>
            <person name="Li W."/>
            <person name="Chen Y."/>
            <person name="Xu X."/>
            <person name="Zhang Y."/>
            <person name="Luo S."/>
            <person name="Chen H."/>
            <person name="Gao J."/>
            <person name="Mao Z."/>
            <person name="Pires J.C."/>
            <person name="Luo M."/>
            <person name="Kudrna D."/>
            <person name="Wing R.A."/>
            <person name="Meyers B.C."/>
            <person name="Yi K."/>
            <person name="Kong H."/>
            <person name="Lavrijsen P."/>
            <person name="Sunseri F."/>
            <person name="Falavigna A."/>
            <person name="Ye Y."/>
            <person name="Leebens-Mack J.H."/>
            <person name="Chen G."/>
        </authorList>
    </citation>
    <scope>NUCLEOTIDE SEQUENCE [LARGE SCALE GENOMIC DNA]</scope>
    <source>
        <strain evidence="7">cv. DH0086</strain>
    </source>
</reference>
<evidence type="ECO:0000259" key="5">
    <source>
        <dbReference type="SMART" id="SM00743"/>
    </source>
</evidence>
<feature type="region of interest" description="Disordered" evidence="4">
    <location>
        <begin position="547"/>
        <end position="582"/>
    </location>
</feature>
<feature type="domain" description="Agenet" evidence="5">
    <location>
        <begin position="100"/>
        <end position="171"/>
    </location>
</feature>
<dbReference type="Pfam" id="PF05641">
    <property type="entry name" value="Agenet"/>
    <property type="match status" value="1"/>
</dbReference>
<keyword evidence="1" id="KW-0813">Transport</keyword>
<dbReference type="InterPro" id="IPR007930">
    <property type="entry name" value="DUF724"/>
</dbReference>
<dbReference type="SMART" id="SM00743">
    <property type="entry name" value="Agenet"/>
    <property type="match status" value="3"/>
</dbReference>
<evidence type="ECO:0000256" key="4">
    <source>
        <dbReference type="SAM" id="MobiDB-lite"/>
    </source>
</evidence>
<dbReference type="CDD" id="cd20406">
    <property type="entry name" value="Tudor_Agenet_AtDUF_rpt2_4"/>
    <property type="match status" value="2"/>
</dbReference>
<protein>
    <recommendedName>
        <fullName evidence="5">Agenet domain-containing protein</fullName>
    </recommendedName>
</protein>
<dbReference type="CDD" id="cd20405">
    <property type="entry name" value="Tudor_Agenet_AtDUF_rpt1_3"/>
    <property type="match status" value="1"/>
</dbReference>
<feature type="compositionally biased region" description="Basic residues" evidence="4">
    <location>
        <begin position="550"/>
        <end position="565"/>
    </location>
</feature>
<evidence type="ECO:0000313" key="7">
    <source>
        <dbReference type="Proteomes" id="UP000243459"/>
    </source>
</evidence>
<feature type="compositionally biased region" description="Basic and acidic residues" evidence="4">
    <location>
        <begin position="760"/>
        <end position="770"/>
    </location>
</feature>
<evidence type="ECO:0000256" key="2">
    <source>
        <dbReference type="ARBA" id="ARBA00022604"/>
    </source>
</evidence>
<dbReference type="Pfam" id="PF05266">
    <property type="entry name" value="DUF724"/>
    <property type="match status" value="1"/>
</dbReference>
<dbReference type="Gramene" id="ONK57086">
    <property type="protein sequence ID" value="ONK57086"/>
    <property type="gene ID" value="A4U43_C10F16470"/>
</dbReference>
<feature type="region of interest" description="Disordered" evidence="4">
    <location>
        <begin position="1"/>
        <end position="25"/>
    </location>
</feature>
<accession>A0A5P1E828</accession>
<keyword evidence="3" id="KW-0175">Coiled coil</keyword>
<dbReference type="Proteomes" id="UP000243459">
    <property type="component" value="Chromosome 10"/>
</dbReference>
<organism evidence="6 7">
    <name type="scientific">Asparagus officinalis</name>
    <name type="common">Garden asparagus</name>
    <dbReference type="NCBI Taxonomy" id="4686"/>
    <lineage>
        <taxon>Eukaryota</taxon>
        <taxon>Viridiplantae</taxon>
        <taxon>Streptophyta</taxon>
        <taxon>Embryophyta</taxon>
        <taxon>Tracheophyta</taxon>
        <taxon>Spermatophyta</taxon>
        <taxon>Magnoliopsida</taxon>
        <taxon>Liliopsida</taxon>
        <taxon>Asparagales</taxon>
        <taxon>Asparagaceae</taxon>
        <taxon>Asparagoideae</taxon>
        <taxon>Asparagus</taxon>
    </lineage>
</organism>
<feature type="coiled-coil region" evidence="3">
    <location>
        <begin position="997"/>
        <end position="1024"/>
    </location>
</feature>
<feature type="region of interest" description="Disordered" evidence="4">
    <location>
        <begin position="723"/>
        <end position="772"/>
    </location>
</feature>
<feature type="compositionally biased region" description="Basic and acidic residues" evidence="4">
    <location>
        <begin position="740"/>
        <end position="750"/>
    </location>
</feature>
<dbReference type="Gene3D" id="2.30.30.140">
    <property type="match status" value="1"/>
</dbReference>
<dbReference type="EMBL" id="CM007390">
    <property type="protein sequence ID" value="ONK57086.1"/>
    <property type="molecule type" value="Genomic_DNA"/>
</dbReference>